<keyword evidence="10" id="KW-1185">Reference proteome</keyword>
<keyword evidence="4 6" id="KW-0067">ATP-binding</keyword>
<feature type="region of interest" description="Disordered" evidence="7">
    <location>
        <begin position="69"/>
        <end position="94"/>
    </location>
</feature>
<comment type="subcellular location">
    <subcellularLocation>
        <location evidence="1">Mitochondrion outer membrane</location>
        <topology evidence="1">Single-pass membrane protein</topology>
    </subcellularLocation>
</comment>
<evidence type="ECO:0000256" key="6">
    <source>
        <dbReference type="RuleBase" id="RU003651"/>
    </source>
</evidence>
<dbReference type="GO" id="GO:0005524">
    <property type="term" value="F:ATP binding"/>
    <property type="evidence" value="ECO:0007669"/>
    <property type="project" value="UniProtKB-KW"/>
</dbReference>
<keyword evidence="3" id="KW-1000">Mitochondrion outer membrane</keyword>
<keyword evidence="2 6" id="KW-0547">Nucleotide-binding</keyword>
<dbReference type="InterPro" id="IPR003960">
    <property type="entry name" value="ATPase_AAA_CS"/>
</dbReference>
<accession>A0A6G1I9Q1</accession>
<evidence type="ECO:0000313" key="10">
    <source>
        <dbReference type="Proteomes" id="UP000799640"/>
    </source>
</evidence>
<dbReference type="OrthoDB" id="39734at2759"/>
<evidence type="ECO:0000256" key="2">
    <source>
        <dbReference type="ARBA" id="ARBA00022741"/>
    </source>
</evidence>
<dbReference type="Gene3D" id="1.10.8.60">
    <property type="match status" value="1"/>
</dbReference>
<evidence type="ECO:0000259" key="8">
    <source>
        <dbReference type="SMART" id="SM00382"/>
    </source>
</evidence>
<dbReference type="SUPFAM" id="SSF52540">
    <property type="entry name" value="P-loop containing nucleoside triphosphate hydrolases"/>
    <property type="match status" value="1"/>
</dbReference>
<dbReference type="InterPro" id="IPR003593">
    <property type="entry name" value="AAA+_ATPase"/>
</dbReference>
<protein>
    <submittedName>
        <fullName evidence="9">AAA-domain-containing protein</fullName>
    </submittedName>
</protein>
<evidence type="ECO:0000256" key="4">
    <source>
        <dbReference type="ARBA" id="ARBA00022840"/>
    </source>
</evidence>
<dbReference type="EMBL" id="ML996687">
    <property type="protein sequence ID" value="KAF2404904.1"/>
    <property type="molecule type" value="Genomic_DNA"/>
</dbReference>
<evidence type="ECO:0000256" key="3">
    <source>
        <dbReference type="ARBA" id="ARBA00022787"/>
    </source>
</evidence>
<dbReference type="CDD" id="cd19481">
    <property type="entry name" value="RecA-like_protease"/>
    <property type="match status" value="1"/>
</dbReference>
<dbReference type="SMART" id="SM00382">
    <property type="entry name" value="AAA"/>
    <property type="match status" value="1"/>
</dbReference>
<evidence type="ECO:0000256" key="5">
    <source>
        <dbReference type="ARBA" id="ARBA00023128"/>
    </source>
</evidence>
<dbReference type="InterPro" id="IPR027417">
    <property type="entry name" value="P-loop_NTPase"/>
</dbReference>
<dbReference type="Pfam" id="PF17862">
    <property type="entry name" value="AAA_lid_3"/>
    <property type="match status" value="1"/>
</dbReference>
<dbReference type="InterPro" id="IPR041569">
    <property type="entry name" value="AAA_lid_3"/>
</dbReference>
<dbReference type="Gene3D" id="3.40.50.300">
    <property type="entry name" value="P-loop containing nucleotide triphosphate hydrolases"/>
    <property type="match status" value="1"/>
</dbReference>
<dbReference type="Proteomes" id="UP000799640">
    <property type="component" value="Unassembled WGS sequence"/>
</dbReference>
<keyword evidence="5" id="KW-0496">Mitochondrion</keyword>
<sequence>MAFSPSKPLVLPPAIISGFALDTRILKQEEAHHIALAAIGTHASNPTTPYIEDTDIISALAVLRDSDTARRWSARPPSTPESLPTTPNTPRGPDLTALKASCNTYEKRLLPGIIPPSSIRTTFSDVHVAPATISALKLLTSLSLTRPDAFTYGVLRTDSIPGLLLYGPPGNGKTHLAKAVAASSGATMLSVSGSEINDMYVGESEKNVRAIFTLARKLAPCIVFIDEADSIFASRGESRARPSHRETINQFLKEWDGMSERAVFLMVATNRPFDLDDAVLRRLPRRLLVDLPTQTDREAILRIHLGAEKLDPAVSIADLAAQTPFYSGSDLKNIAVAAALAAVKEESEAAEQAAAKGEAYTFPERRVLCPRHFEHALGQISASVGEDMQSLAAIRKFDEQYGERRGRRARRAWGFGQHVVKEEAARVRT</sequence>
<feature type="domain" description="AAA+ ATPase" evidence="8">
    <location>
        <begin position="159"/>
        <end position="293"/>
    </location>
</feature>
<dbReference type="InterPro" id="IPR051701">
    <property type="entry name" value="Mito_OM_Translocase_MSP1"/>
</dbReference>
<reference evidence="9" key="1">
    <citation type="journal article" date="2020" name="Stud. Mycol.">
        <title>101 Dothideomycetes genomes: a test case for predicting lifestyles and emergence of pathogens.</title>
        <authorList>
            <person name="Haridas S."/>
            <person name="Albert R."/>
            <person name="Binder M."/>
            <person name="Bloem J."/>
            <person name="Labutti K."/>
            <person name="Salamov A."/>
            <person name="Andreopoulos B."/>
            <person name="Baker S."/>
            <person name="Barry K."/>
            <person name="Bills G."/>
            <person name="Bluhm B."/>
            <person name="Cannon C."/>
            <person name="Castanera R."/>
            <person name="Culley D."/>
            <person name="Daum C."/>
            <person name="Ezra D."/>
            <person name="Gonzalez J."/>
            <person name="Henrissat B."/>
            <person name="Kuo A."/>
            <person name="Liang C."/>
            <person name="Lipzen A."/>
            <person name="Lutzoni F."/>
            <person name="Magnuson J."/>
            <person name="Mondo S."/>
            <person name="Nolan M."/>
            <person name="Ohm R."/>
            <person name="Pangilinan J."/>
            <person name="Park H.-J."/>
            <person name="Ramirez L."/>
            <person name="Alfaro M."/>
            <person name="Sun H."/>
            <person name="Tritt A."/>
            <person name="Yoshinaga Y."/>
            <person name="Zwiers L.-H."/>
            <person name="Turgeon B."/>
            <person name="Goodwin S."/>
            <person name="Spatafora J."/>
            <person name="Crous P."/>
            <person name="Grigoriev I."/>
        </authorList>
    </citation>
    <scope>NUCLEOTIDE SEQUENCE</scope>
    <source>
        <strain evidence="9">CBS 262.69</strain>
    </source>
</reference>
<organism evidence="9 10">
    <name type="scientific">Trichodelitschia bisporula</name>
    <dbReference type="NCBI Taxonomy" id="703511"/>
    <lineage>
        <taxon>Eukaryota</taxon>
        <taxon>Fungi</taxon>
        <taxon>Dikarya</taxon>
        <taxon>Ascomycota</taxon>
        <taxon>Pezizomycotina</taxon>
        <taxon>Dothideomycetes</taxon>
        <taxon>Dothideomycetes incertae sedis</taxon>
        <taxon>Phaeotrichales</taxon>
        <taxon>Phaeotrichaceae</taxon>
        <taxon>Trichodelitschia</taxon>
    </lineage>
</organism>
<dbReference type="Pfam" id="PF00004">
    <property type="entry name" value="AAA"/>
    <property type="match status" value="1"/>
</dbReference>
<evidence type="ECO:0000256" key="1">
    <source>
        <dbReference type="ARBA" id="ARBA00004572"/>
    </source>
</evidence>
<dbReference type="PANTHER" id="PTHR45644:SF56">
    <property type="entry name" value="AAA ATPASE, PUTATIVE (AFU_ORTHOLOGUE AFUA_2G12920)-RELATED"/>
    <property type="match status" value="1"/>
</dbReference>
<dbReference type="PROSITE" id="PS00674">
    <property type="entry name" value="AAA"/>
    <property type="match status" value="1"/>
</dbReference>
<dbReference type="AlphaFoldDB" id="A0A6G1I9Q1"/>
<name>A0A6G1I9Q1_9PEZI</name>
<gene>
    <name evidence="9" type="ORF">EJ06DRAFT_468218</name>
</gene>
<proteinExistence type="inferred from homology"/>
<evidence type="ECO:0000256" key="7">
    <source>
        <dbReference type="SAM" id="MobiDB-lite"/>
    </source>
</evidence>
<feature type="compositionally biased region" description="Low complexity" evidence="7">
    <location>
        <begin position="80"/>
        <end position="89"/>
    </location>
</feature>
<keyword evidence="3" id="KW-0472">Membrane</keyword>
<evidence type="ECO:0000313" key="9">
    <source>
        <dbReference type="EMBL" id="KAF2404904.1"/>
    </source>
</evidence>
<dbReference type="InterPro" id="IPR003959">
    <property type="entry name" value="ATPase_AAA_core"/>
</dbReference>
<comment type="similarity">
    <text evidence="6">Belongs to the AAA ATPase family.</text>
</comment>
<dbReference type="PANTHER" id="PTHR45644">
    <property type="entry name" value="AAA ATPASE, PUTATIVE (AFU_ORTHOLOGUE AFUA_2G12920)-RELATED-RELATED"/>
    <property type="match status" value="1"/>
</dbReference>
<dbReference type="GO" id="GO:0005741">
    <property type="term" value="C:mitochondrial outer membrane"/>
    <property type="evidence" value="ECO:0007669"/>
    <property type="project" value="UniProtKB-SubCell"/>
</dbReference>
<dbReference type="GO" id="GO:0016887">
    <property type="term" value="F:ATP hydrolysis activity"/>
    <property type="evidence" value="ECO:0007669"/>
    <property type="project" value="InterPro"/>
</dbReference>